<accession>A0AAN8GC34</accession>
<dbReference type="PANTHER" id="PTHR11690">
    <property type="entry name" value="AMILORIDE-SENSITIVE SODIUM CHANNEL-RELATED"/>
    <property type="match status" value="1"/>
</dbReference>
<dbReference type="PANTHER" id="PTHR11690:SF248">
    <property type="entry name" value="PICKPOCKET 17, ISOFORM A"/>
    <property type="match status" value="1"/>
</dbReference>
<evidence type="ECO:0000256" key="3">
    <source>
        <dbReference type="ARBA" id="ARBA00022461"/>
    </source>
</evidence>
<sequence length="265" mass="29875">MENNEYIRGFTNGFGATLIISDSDAIPNIDNGIAVSSALETQVGLRLIHISRIGKPYGECTELSEFKKKYNVTYERTTCQKFCEAKSVMDTCNCSSFFSEEVNLKLGKQRTIPGVCRTATELECLIGARKKFERGQTECQCGDPCTETIYEKFISSRAWPSDDYAKLLLDVLCEKTGTSACTTLYNQYTASQLAQNFIKLNIYYEDLNYQNITEKEDYEDVQFISDIGGTIGLWIGLSILSIFEVLQFFGELIRYGGRCGRTQNN</sequence>
<dbReference type="InterPro" id="IPR020903">
    <property type="entry name" value="ENaC_CS"/>
</dbReference>
<evidence type="ECO:0000256" key="1">
    <source>
        <dbReference type="ARBA" id="ARBA00004141"/>
    </source>
</evidence>
<reference evidence="14 15" key="1">
    <citation type="submission" date="2024-01" db="EMBL/GenBank/DDBJ databases">
        <title>The genome of the rayed Mediterranean limpet Patella caerulea (Linnaeus, 1758).</title>
        <authorList>
            <person name="Anh-Thu Weber A."/>
            <person name="Halstead-Nussloch G."/>
        </authorList>
    </citation>
    <scope>NUCLEOTIDE SEQUENCE [LARGE SCALE GENOMIC DNA]</scope>
    <source>
        <strain evidence="14">AATW-2023a</strain>
        <tissue evidence="14">Whole specimen</tissue>
    </source>
</reference>
<dbReference type="PROSITE" id="PS01206">
    <property type="entry name" value="ASC"/>
    <property type="match status" value="1"/>
</dbReference>
<dbReference type="Pfam" id="PF00858">
    <property type="entry name" value="ASC"/>
    <property type="match status" value="1"/>
</dbReference>
<dbReference type="GO" id="GO:0015280">
    <property type="term" value="F:ligand-gated sodium channel activity"/>
    <property type="evidence" value="ECO:0007669"/>
    <property type="project" value="TreeGrafter"/>
</dbReference>
<dbReference type="AlphaFoldDB" id="A0AAN8GC34"/>
<evidence type="ECO:0000256" key="11">
    <source>
        <dbReference type="ARBA" id="ARBA00023303"/>
    </source>
</evidence>
<evidence type="ECO:0000256" key="10">
    <source>
        <dbReference type="ARBA" id="ARBA00023201"/>
    </source>
</evidence>
<evidence type="ECO:0000256" key="5">
    <source>
        <dbReference type="ARBA" id="ARBA00022989"/>
    </source>
</evidence>
<proteinExistence type="inferred from homology"/>
<dbReference type="InterPro" id="IPR001873">
    <property type="entry name" value="ENaC"/>
</dbReference>
<dbReference type="FunFam" id="1.10.287.770:FF:000001">
    <property type="entry name" value="Acid-sensing ion channel subunit 1"/>
    <property type="match status" value="1"/>
</dbReference>
<dbReference type="Proteomes" id="UP001347796">
    <property type="component" value="Unassembled WGS sequence"/>
</dbReference>
<evidence type="ECO:0000256" key="7">
    <source>
        <dbReference type="ARBA" id="ARBA00023065"/>
    </source>
</evidence>
<gene>
    <name evidence="14" type="ORF">SNE40_023467</name>
</gene>
<name>A0AAN8GC34_PATCE</name>
<evidence type="ECO:0000256" key="12">
    <source>
        <dbReference type="RuleBase" id="RU000679"/>
    </source>
</evidence>
<dbReference type="PRINTS" id="PR01078">
    <property type="entry name" value="AMINACHANNEL"/>
</dbReference>
<keyword evidence="10 12" id="KW-0739">Sodium transport</keyword>
<keyword evidence="7 12" id="KW-0406">Ion transport</keyword>
<comment type="similarity">
    <text evidence="12">Belongs to the amiloride-sensitive sodium channel (TC 1.A.6) family.</text>
</comment>
<protein>
    <submittedName>
        <fullName evidence="14">Uncharacterized protein</fullName>
    </submittedName>
</protein>
<evidence type="ECO:0000256" key="2">
    <source>
        <dbReference type="ARBA" id="ARBA00022448"/>
    </source>
</evidence>
<evidence type="ECO:0000256" key="9">
    <source>
        <dbReference type="ARBA" id="ARBA00023180"/>
    </source>
</evidence>
<keyword evidence="11 12" id="KW-0407">Ion channel</keyword>
<keyword evidence="2 12" id="KW-0813">Transport</keyword>
<comment type="caution">
    <text evidence="14">The sequence shown here is derived from an EMBL/GenBank/DDBJ whole genome shotgun (WGS) entry which is preliminary data.</text>
</comment>
<keyword evidence="4 12" id="KW-0812">Transmembrane</keyword>
<feature type="transmembrane region" description="Helical" evidence="13">
    <location>
        <begin position="231"/>
        <end position="253"/>
    </location>
</feature>
<organism evidence="14 15">
    <name type="scientific">Patella caerulea</name>
    <name type="common">Rayed Mediterranean limpet</name>
    <dbReference type="NCBI Taxonomy" id="87958"/>
    <lineage>
        <taxon>Eukaryota</taxon>
        <taxon>Metazoa</taxon>
        <taxon>Spiralia</taxon>
        <taxon>Lophotrochozoa</taxon>
        <taxon>Mollusca</taxon>
        <taxon>Gastropoda</taxon>
        <taxon>Patellogastropoda</taxon>
        <taxon>Patelloidea</taxon>
        <taxon>Patellidae</taxon>
        <taxon>Patella</taxon>
    </lineage>
</organism>
<evidence type="ECO:0000313" key="14">
    <source>
        <dbReference type="EMBL" id="KAK6166856.1"/>
    </source>
</evidence>
<evidence type="ECO:0000313" key="15">
    <source>
        <dbReference type="Proteomes" id="UP001347796"/>
    </source>
</evidence>
<evidence type="ECO:0000256" key="8">
    <source>
        <dbReference type="ARBA" id="ARBA00023136"/>
    </source>
</evidence>
<evidence type="ECO:0000256" key="6">
    <source>
        <dbReference type="ARBA" id="ARBA00023053"/>
    </source>
</evidence>
<keyword evidence="8 13" id="KW-0472">Membrane</keyword>
<keyword evidence="15" id="KW-1185">Reference proteome</keyword>
<keyword evidence="5 13" id="KW-1133">Transmembrane helix</keyword>
<evidence type="ECO:0000256" key="4">
    <source>
        <dbReference type="ARBA" id="ARBA00022692"/>
    </source>
</evidence>
<keyword evidence="9" id="KW-0325">Glycoprotein</keyword>
<keyword evidence="6" id="KW-0915">Sodium</keyword>
<evidence type="ECO:0000256" key="13">
    <source>
        <dbReference type="SAM" id="Phobius"/>
    </source>
</evidence>
<dbReference type="GO" id="GO:0005886">
    <property type="term" value="C:plasma membrane"/>
    <property type="evidence" value="ECO:0007669"/>
    <property type="project" value="TreeGrafter"/>
</dbReference>
<comment type="subcellular location">
    <subcellularLocation>
        <location evidence="1">Membrane</location>
        <topology evidence="1">Multi-pass membrane protein</topology>
    </subcellularLocation>
</comment>
<dbReference type="Gene3D" id="1.10.287.770">
    <property type="entry name" value="YojJ-like"/>
    <property type="match status" value="1"/>
</dbReference>
<keyword evidence="3 12" id="KW-0894">Sodium channel</keyword>
<dbReference type="EMBL" id="JAZGQO010000021">
    <property type="protein sequence ID" value="KAK6166856.1"/>
    <property type="molecule type" value="Genomic_DNA"/>
</dbReference>
<dbReference type="Gene3D" id="1.10.287.820">
    <property type="entry name" value="Acid-sensing ion channel domain"/>
    <property type="match status" value="1"/>
</dbReference>